<keyword evidence="3" id="KW-1185">Reference proteome</keyword>
<protein>
    <submittedName>
        <fullName evidence="2">DNase I-like protein</fullName>
    </submittedName>
</protein>
<sequence length="256" mass="28919">MTRVLSPDVTKHKLQNDDYKRHYALDEVLHSQLMDIMAWLNTSSVGSKWSYIGVGRDDGKEAGEYSPIIYRKSVWQVVEWRTVWLSETPDKPSKGWDAASTRIVTVGVFEHRDSRQSVLAMSTHFDDQGVKSRQESAKLIIDIIQKEANTKGFAAVLLGGDFNSPPDDAAYQIMTDSDSPMEDIGLLVPKEGRYGNELTFTSFGHVDNTPSRIDFIFARKGDHVSYLTYAVLANRFDDGVYSSDHRACVADLRIRY</sequence>
<dbReference type="STRING" id="1116229.S3D397"/>
<dbReference type="SUPFAM" id="SSF56219">
    <property type="entry name" value="DNase I-like"/>
    <property type="match status" value="1"/>
</dbReference>
<accession>S3D397</accession>
<name>S3D397_GLAL2</name>
<dbReference type="GeneID" id="19465033"/>
<dbReference type="Proteomes" id="UP000016922">
    <property type="component" value="Unassembled WGS sequence"/>
</dbReference>
<organism evidence="2 3">
    <name type="scientific">Glarea lozoyensis (strain ATCC 20868 / MF5171)</name>
    <dbReference type="NCBI Taxonomy" id="1116229"/>
    <lineage>
        <taxon>Eukaryota</taxon>
        <taxon>Fungi</taxon>
        <taxon>Dikarya</taxon>
        <taxon>Ascomycota</taxon>
        <taxon>Pezizomycotina</taxon>
        <taxon>Leotiomycetes</taxon>
        <taxon>Helotiales</taxon>
        <taxon>Helotiaceae</taxon>
        <taxon>Glarea</taxon>
    </lineage>
</organism>
<dbReference type="PANTHER" id="PTHR12121">
    <property type="entry name" value="CARBON CATABOLITE REPRESSOR PROTEIN 4"/>
    <property type="match status" value="1"/>
</dbReference>
<evidence type="ECO:0000313" key="3">
    <source>
        <dbReference type="Proteomes" id="UP000016922"/>
    </source>
</evidence>
<reference evidence="2 3" key="1">
    <citation type="journal article" date="2013" name="BMC Genomics">
        <title>Genomics-driven discovery of the pneumocandin biosynthetic gene cluster in the fungus Glarea lozoyensis.</title>
        <authorList>
            <person name="Chen L."/>
            <person name="Yue Q."/>
            <person name="Zhang X."/>
            <person name="Xiang M."/>
            <person name="Wang C."/>
            <person name="Li S."/>
            <person name="Che Y."/>
            <person name="Ortiz-Lopez F.J."/>
            <person name="Bills G.F."/>
            <person name="Liu X."/>
            <person name="An Z."/>
        </authorList>
    </citation>
    <scope>NUCLEOTIDE SEQUENCE [LARGE SCALE GENOMIC DNA]</scope>
    <source>
        <strain evidence="3">ATCC 20868 / MF5171</strain>
    </source>
</reference>
<dbReference type="AlphaFoldDB" id="S3D397"/>
<dbReference type="Pfam" id="PF03372">
    <property type="entry name" value="Exo_endo_phos"/>
    <property type="match status" value="1"/>
</dbReference>
<dbReference type="RefSeq" id="XP_008079584.1">
    <property type="nucleotide sequence ID" value="XM_008081393.1"/>
</dbReference>
<dbReference type="InterPro" id="IPR005135">
    <property type="entry name" value="Endo/exonuclease/phosphatase"/>
</dbReference>
<dbReference type="PANTHER" id="PTHR12121:SF36">
    <property type="entry name" value="ENDONUCLEASE_EXONUCLEASE_PHOSPHATASE DOMAIN-CONTAINING PROTEIN"/>
    <property type="match status" value="1"/>
</dbReference>
<dbReference type="eggNOG" id="ENOG502S5BH">
    <property type="taxonomic scope" value="Eukaryota"/>
</dbReference>
<dbReference type="CDD" id="cd09083">
    <property type="entry name" value="EEP-1"/>
    <property type="match status" value="1"/>
</dbReference>
<evidence type="ECO:0000313" key="2">
    <source>
        <dbReference type="EMBL" id="EPE32967.1"/>
    </source>
</evidence>
<dbReference type="KEGG" id="glz:GLAREA_05979"/>
<dbReference type="EMBL" id="KE145358">
    <property type="protein sequence ID" value="EPE32967.1"/>
    <property type="molecule type" value="Genomic_DNA"/>
</dbReference>
<dbReference type="InterPro" id="IPR036691">
    <property type="entry name" value="Endo/exonu/phosph_ase_sf"/>
</dbReference>
<dbReference type="OMA" id="IRTIPWF"/>
<dbReference type="HOGENOM" id="CLU_030508_0_0_1"/>
<gene>
    <name evidence="2" type="ORF">GLAREA_05979</name>
</gene>
<dbReference type="InterPro" id="IPR050410">
    <property type="entry name" value="CCR4/nocturin_mRNA_transcr"/>
</dbReference>
<proteinExistence type="predicted"/>
<dbReference type="GO" id="GO:0000175">
    <property type="term" value="F:3'-5'-RNA exonuclease activity"/>
    <property type="evidence" value="ECO:0007669"/>
    <property type="project" value="TreeGrafter"/>
</dbReference>
<dbReference type="OrthoDB" id="276515at2759"/>
<dbReference type="Gene3D" id="3.60.10.10">
    <property type="entry name" value="Endonuclease/exonuclease/phosphatase"/>
    <property type="match status" value="1"/>
</dbReference>
<feature type="domain" description="Endonuclease/exonuclease/phosphatase" evidence="1">
    <location>
        <begin position="155"/>
        <end position="245"/>
    </location>
</feature>
<evidence type="ECO:0000259" key="1">
    <source>
        <dbReference type="Pfam" id="PF03372"/>
    </source>
</evidence>